<evidence type="ECO:0000313" key="2">
    <source>
        <dbReference type="WBParaSite" id="Hba_12745"/>
    </source>
</evidence>
<dbReference type="WBParaSite" id="Hba_12745">
    <property type="protein sequence ID" value="Hba_12745"/>
    <property type="gene ID" value="Hba_12745"/>
</dbReference>
<dbReference type="Proteomes" id="UP000095283">
    <property type="component" value="Unplaced"/>
</dbReference>
<reference evidence="2" key="1">
    <citation type="submission" date="2016-11" db="UniProtKB">
        <authorList>
            <consortium name="WormBaseParasite"/>
        </authorList>
    </citation>
    <scope>IDENTIFICATION</scope>
</reference>
<sequence>MTLIGYPSAVHLLNISSTTNTSINNLKNSFRHSVNYVFDDTFVYFSPQFANGTLEVLDDLKLTVIGINPTDENSPKILDRI</sequence>
<organism evidence="1 2">
    <name type="scientific">Heterorhabditis bacteriophora</name>
    <name type="common">Entomopathogenic nematode worm</name>
    <dbReference type="NCBI Taxonomy" id="37862"/>
    <lineage>
        <taxon>Eukaryota</taxon>
        <taxon>Metazoa</taxon>
        <taxon>Ecdysozoa</taxon>
        <taxon>Nematoda</taxon>
        <taxon>Chromadorea</taxon>
        <taxon>Rhabditida</taxon>
        <taxon>Rhabditina</taxon>
        <taxon>Rhabditomorpha</taxon>
        <taxon>Strongyloidea</taxon>
        <taxon>Heterorhabditidae</taxon>
        <taxon>Heterorhabditis</taxon>
    </lineage>
</organism>
<proteinExistence type="predicted"/>
<protein>
    <submittedName>
        <fullName evidence="2">Ionotropic receptor</fullName>
    </submittedName>
</protein>
<keyword evidence="1" id="KW-1185">Reference proteome</keyword>
<evidence type="ECO:0000313" key="1">
    <source>
        <dbReference type="Proteomes" id="UP000095283"/>
    </source>
</evidence>
<accession>A0A1I7X5K3</accession>
<name>A0A1I7X5K3_HETBA</name>
<dbReference type="AlphaFoldDB" id="A0A1I7X5K3"/>